<dbReference type="GO" id="GO:0046872">
    <property type="term" value="F:metal ion binding"/>
    <property type="evidence" value="ECO:0007669"/>
    <property type="project" value="UniProtKB-KW"/>
</dbReference>
<evidence type="ECO:0000256" key="2">
    <source>
        <dbReference type="ARBA" id="ARBA00001946"/>
    </source>
</evidence>
<dbReference type="STRING" id="6290.A0A3P7Y6L1"/>
<dbReference type="InterPro" id="IPR043519">
    <property type="entry name" value="NT_sf"/>
</dbReference>
<dbReference type="AlphaFoldDB" id="A0A3P7Y6L1"/>
<dbReference type="InterPro" id="IPR013087">
    <property type="entry name" value="Znf_C2H2_type"/>
</dbReference>
<dbReference type="GO" id="GO:1990817">
    <property type="term" value="F:poly(A) RNA polymerase activity"/>
    <property type="evidence" value="ECO:0007669"/>
    <property type="project" value="UniProtKB-ARBA"/>
</dbReference>
<dbReference type="CDD" id="cd05402">
    <property type="entry name" value="NT_PAP_TUTase"/>
    <property type="match status" value="1"/>
</dbReference>
<dbReference type="Proteomes" id="UP000268014">
    <property type="component" value="Unassembled WGS sequence"/>
</dbReference>
<evidence type="ECO:0000256" key="4">
    <source>
        <dbReference type="ARBA" id="ARBA00022723"/>
    </source>
</evidence>
<organism evidence="7 8">
    <name type="scientific">Haemonchus placei</name>
    <name type="common">Barber's pole worm</name>
    <dbReference type="NCBI Taxonomy" id="6290"/>
    <lineage>
        <taxon>Eukaryota</taxon>
        <taxon>Metazoa</taxon>
        <taxon>Ecdysozoa</taxon>
        <taxon>Nematoda</taxon>
        <taxon>Chromadorea</taxon>
        <taxon>Rhabditida</taxon>
        <taxon>Rhabditina</taxon>
        <taxon>Rhabditomorpha</taxon>
        <taxon>Strongyloidea</taxon>
        <taxon>Trichostrongylidae</taxon>
        <taxon>Haemonchus</taxon>
    </lineage>
</organism>
<feature type="domain" description="C2H2-type" evidence="6">
    <location>
        <begin position="23"/>
        <end position="45"/>
    </location>
</feature>
<dbReference type="Gene3D" id="1.10.1410.10">
    <property type="match status" value="2"/>
</dbReference>
<dbReference type="PANTHER" id="PTHR12271:SF66">
    <property type="entry name" value="TERMINAL URIDYLYLTRANSFERASE TAILOR"/>
    <property type="match status" value="1"/>
</dbReference>
<dbReference type="InterPro" id="IPR054708">
    <property type="entry name" value="MTPAP-like_central"/>
</dbReference>
<evidence type="ECO:0000256" key="5">
    <source>
        <dbReference type="ARBA" id="ARBA00022842"/>
    </source>
</evidence>
<dbReference type="GO" id="GO:0005737">
    <property type="term" value="C:cytoplasm"/>
    <property type="evidence" value="ECO:0007669"/>
    <property type="project" value="UniProtKB-SubCell"/>
</dbReference>
<gene>
    <name evidence="7" type="ORF">HPLM_LOCUS9118</name>
</gene>
<dbReference type="Pfam" id="PF22600">
    <property type="entry name" value="MTPAP-like_central"/>
    <property type="match status" value="1"/>
</dbReference>
<dbReference type="Gene3D" id="3.30.460.10">
    <property type="entry name" value="Beta Polymerase, domain 2"/>
    <property type="match status" value="1"/>
</dbReference>
<dbReference type="SUPFAM" id="SSF81301">
    <property type="entry name" value="Nucleotidyltransferase"/>
    <property type="match status" value="1"/>
</dbReference>
<comment type="cofactor">
    <cofactor evidence="2">
        <name>Mg(2+)</name>
        <dbReference type="ChEBI" id="CHEBI:18420"/>
    </cofactor>
</comment>
<evidence type="ECO:0000313" key="7">
    <source>
        <dbReference type="EMBL" id="VDO36662.1"/>
    </source>
</evidence>
<dbReference type="EMBL" id="UZAF01016998">
    <property type="protein sequence ID" value="VDO36662.1"/>
    <property type="molecule type" value="Genomic_DNA"/>
</dbReference>
<proteinExistence type="predicted"/>
<keyword evidence="5" id="KW-0460">Magnesium</keyword>
<dbReference type="PROSITE" id="PS00028">
    <property type="entry name" value="ZINC_FINGER_C2H2_1"/>
    <property type="match status" value="1"/>
</dbReference>
<dbReference type="GO" id="GO:0031123">
    <property type="term" value="P:RNA 3'-end processing"/>
    <property type="evidence" value="ECO:0007669"/>
    <property type="project" value="TreeGrafter"/>
</dbReference>
<dbReference type="Pfam" id="PF03828">
    <property type="entry name" value="PAP_assoc"/>
    <property type="match status" value="1"/>
</dbReference>
<evidence type="ECO:0000259" key="6">
    <source>
        <dbReference type="PROSITE" id="PS00028"/>
    </source>
</evidence>
<protein>
    <recommendedName>
        <fullName evidence="6">C2H2-type domain-containing protein</fullName>
    </recommendedName>
</protein>
<name>A0A3P7Y6L1_HAEPC</name>
<accession>A0A3P7Y6L1</accession>
<evidence type="ECO:0000256" key="1">
    <source>
        <dbReference type="ARBA" id="ARBA00001936"/>
    </source>
</evidence>
<comment type="cofactor">
    <cofactor evidence="1">
        <name>Mn(2+)</name>
        <dbReference type="ChEBI" id="CHEBI:29035"/>
    </cofactor>
</comment>
<evidence type="ECO:0000313" key="8">
    <source>
        <dbReference type="Proteomes" id="UP000268014"/>
    </source>
</evidence>
<dbReference type="SUPFAM" id="SSF81631">
    <property type="entry name" value="PAP/OAS1 substrate-binding domain"/>
    <property type="match status" value="2"/>
</dbReference>
<keyword evidence="4" id="KW-0479">Metal-binding</keyword>
<dbReference type="InterPro" id="IPR002058">
    <property type="entry name" value="PAP_assoc"/>
</dbReference>
<sequence>MKYLESHHILALEKNFPDAIYWCSLCDFHMSNIQHVRTHFDTHQHFPEEQVLLNGRGPLWEQHMEVSKNISDLLSRHVFEKLGLSMCLVLGVYLDDQVFLIIGASDVQFSTEVPMSIKLTVSGVRVRISWRCENGLKYGKLLSVYTAIRPQFASLCRVVRKWAEVSGIYSVDRRQGGLTSYGFDLMVLYFLLQKNLLPCLHEGLAYGSPTVAQNRKFLPLPSTLVAFQLKKIGVLEKPWDLAELYVEFLCFYASRIHQNEIVQVYTAKQVSKDRSRWNKKLLQISDPFRTDNVVTFTKAYQVYFFNCFLKSFLYFAIPQTINGPLLDVTLYQKVGLTVARDACKMTKIIVRQIAQHLQQMAEVDNVYAITGAKVPIVKFNWTRLGVEGDISYYNVLALSNTEMLKQYCSWDCRVAPLGVWIKRWAKSCDIGDASRGSLSSYAFIILLLHYLQNCDPPVLPRLQEDFRDDSIQPVVVDNCDVYFHREVIPDWSQNRQSVGELFVGFLDYYARFDFGTQVVQIRRKKPLLKMEKDWNRSLCIEDPFDLCHNLGSGVSRKMFVFIVRNIHNSRKLFMLSDVRRAFLEGRKVVLLRKCQMGPAPTDRQCRICHRIGHFAEACQK</sequence>
<keyword evidence="8" id="KW-1185">Reference proteome</keyword>
<dbReference type="OrthoDB" id="407432at2759"/>
<reference evidence="7 8" key="1">
    <citation type="submission" date="2018-11" db="EMBL/GenBank/DDBJ databases">
        <authorList>
            <consortium name="Pathogen Informatics"/>
        </authorList>
    </citation>
    <scope>NUCLEOTIDE SEQUENCE [LARGE SCALE GENOMIC DNA]</scope>
    <source>
        <strain evidence="7 8">MHpl1</strain>
    </source>
</reference>
<keyword evidence="3" id="KW-0808">Transferase</keyword>
<dbReference type="PANTHER" id="PTHR12271">
    <property type="entry name" value="POLY A POLYMERASE CID PAP -RELATED"/>
    <property type="match status" value="1"/>
</dbReference>
<evidence type="ECO:0000256" key="3">
    <source>
        <dbReference type="ARBA" id="ARBA00022679"/>
    </source>
</evidence>